<dbReference type="EMBL" id="FBWC01000041">
    <property type="protein sequence ID" value="CUX67443.1"/>
    <property type="molecule type" value="Genomic_DNA"/>
</dbReference>
<feature type="domain" description="Tetrapyrrole biosynthesis uroporphyrinogen III synthase" evidence="1">
    <location>
        <begin position="12"/>
        <end position="227"/>
    </location>
</feature>
<dbReference type="Gene3D" id="3.40.50.10090">
    <property type="match status" value="2"/>
</dbReference>
<proteinExistence type="predicted"/>
<dbReference type="GO" id="GO:0033014">
    <property type="term" value="P:tetrapyrrole biosynthetic process"/>
    <property type="evidence" value="ECO:0007669"/>
    <property type="project" value="InterPro"/>
</dbReference>
<dbReference type="Pfam" id="PF02602">
    <property type="entry name" value="HEM4"/>
    <property type="match status" value="1"/>
</dbReference>
<sequence length="255" mass="27005">MLTRSDRQACDMSSAFAAAGHECLEEPMLRIRWMSFDRAAIADATALVFTSANGVDAFVGQGGVLGQRMLYAVGSQTAARLTGHAARPVFIGDGDATSLLRLIYSTWKPASGKIVHVCGTHLSCNIAAELGQWGYATDRAVVYVAEPLQALTQRAIEALRRCAVDGIVFLSRRATETFCALPQVRAGSLTLNDVTAFCISENVADAVTPGIFRHVSSASHPTRAALLRLLSVATQGCGGMSPTLVSADQGPVYQT</sequence>
<dbReference type="GO" id="GO:0004852">
    <property type="term" value="F:uroporphyrinogen-III synthase activity"/>
    <property type="evidence" value="ECO:0007669"/>
    <property type="project" value="InterPro"/>
</dbReference>
<dbReference type="CDD" id="cd06578">
    <property type="entry name" value="HemD"/>
    <property type="match status" value="1"/>
</dbReference>
<accession>A0A1S7SDQ7</accession>
<reference evidence="2 3" key="1">
    <citation type="submission" date="2016-01" db="EMBL/GenBank/DDBJ databases">
        <authorList>
            <person name="Oliw E.H."/>
        </authorList>
    </citation>
    <scope>NUCLEOTIDE SEQUENCE [LARGE SCALE GENOMIC DNA]</scope>
    <source>
        <strain evidence="2 3">Kerr 14</strain>
    </source>
</reference>
<gene>
    <name evidence="2" type="ORF">AGR4C_pb20138</name>
</gene>
<organism evidence="2 3">
    <name type="scientific">Agrobacterium tumefaciens str. Kerr 14</name>
    <dbReference type="NCBI Taxonomy" id="1183424"/>
    <lineage>
        <taxon>Bacteria</taxon>
        <taxon>Pseudomonadati</taxon>
        <taxon>Pseudomonadota</taxon>
        <taxon>Alphaproteobacteria</taxon>
        <taxon>Hyphomicrobiales</taxon>
        <taxon>Rhizobiaceae</taxon>
        <taxon>Rhizobium/Agrobacterium group</taxon>
        <taxon>Agrobacterium</taxon>
        <taxon>Agrobacterium tumefaciens complex</taxon>
    </lineage>
</organism>
<dbReference type="InterPro" id="IPR036108">
    <property type="entry name" value="4pyrrol_syn_uPrphyn_synt_sf"/>
</dbReference>
<evidence type="ECO:0000313" key="2">
    <source>
        <dbReference type="EMBL" id="CUX67443.1"/>
    </source>
</evidence>
<evidence type="ECO:0000259" key="1">
    <source>
        <dbReference type="Pfam" id="PF02602"/>
    </source>
</evidence>
<dbReference type="InterPro" id="IPR003754">
    <property type="entry name" value="4pyrrol_synth_uPrphyn_synth"/>
</dbReference>
<dbReference type="AlphaFoldDB" id="A0A1S7SDQ7"/>
<evidence type="ECO:0000313" key="3">
    <source>
        <dbReference type="Proteomes" id="UP000191897"/>
    </source>
</evidence>
<protein>
    <submittedName>
        <fullName evidence="2">Putative Uroporphyrinogen III synthase HEM4</fullName>
    </submittedName>
</protein>
<name>A0A1S7SDQ7_AGRTU</name>
<dbReference type="Proteomes" id="UP000191897">
    <property type="component" value="Unassembled WGS sequence"/>
</dbReference>
<dbReference type="SUPFAM" id="SSF69618">
    <property type="entry name" value="HemD-like"/>
    <property type="match status" value="1"/>
</dbReference>